<accession>A0A0B4CSX1</accession>
<dbReference type="InterPro" id="IPR013783">
    <property type="entry name" value="Ig-like_fold"/>
</dbReference>
<evidence type="ECO:0000313" key="5">
    <source>
        <dbReference type="Proteomes" id="UP000031202"/>
    </source>
</evidence>
<sequence length="252" mass="25216">MITTAAAVTVLLAAVSPGAVSPSGAECGSGWQGACPSISNTGSSVEIGATRPGGSGGSGGSRGDGGDAEAAPAPPPPACTDSLCRGNYSVVVLQPTLSDVASFAPASAPFVDEPDGVGIVGMPMNFVATAGVHEQAGTLFDLPVTVRFTPTSYRFIYGDGTSRDSPTGGRTWAALGRAQFSATDTSHAYAARGTYTATATVRYAAQANFGNGWIDVPGLLDIPAGTTTLQIVDVKTALVDKTCLENPRGPGC</sequence>
<feature type="domain" description="PKD" evidence="3">
    <location>
        <begin position="149"/>
        <end position="201"/>
    </location>
</feature>
<protein>
    <recommendedName>
        <fullName evidence="3">PKD domain-containing protein</fullName>
    </recommendedName>
</protein>
<feature type="chain" id="PRO_5039449878" description="PKD domain-containing protein" evidence="2">
    <location>
        <begin position="22"/>
        <end position="252"/>
    </location>
</feature>
<evidence type="ECO:0000313" key="4">
    <source>
        <dbReference type="EMBL" id="KIC57481.1"/>
    </source>
</evidence>
<reference evidence="4 5" key="1">
    <citation type="submission" date="2014-12" db="EMBL/GenBank/DDBJ databases">
        <title>Genome sequencing of Microbacterium hominis TPW29.</title>
        <authorList>
            <person name="Tan P.W."/>
            <person name="Chan K.-G."/>
        </authorList>
    </citation>
    <scope>NUCLEOTIDE SEQUENCE [LARGE SCALE GENOMIC DNA]</scope>
    <source>
        <strain evidence="4 5">TPW29</strain>
    </source>
</reference>
<feature type="region of interest" description="Disordered" evidence="1">
    <location>
        <begin position="42"/>
        <end position="77"/>
    </location>
</feature>
<name>A0A0B4CSX1_9MICO</name>
<gene>
    <name evidence="4" type="ORF">RM52_10755</name>
</gene>
<dbReference type="EMBL" id="JWSZ01000012">
    <property type="protein sequence ID" value="KIC57481.1"/>
    <property type="molecule type" value="Genomic_DNA"/>
</dbReference>
<dbReference type="Gene3D" id="2.60.40.10">
    <property type="entry name" value="Immunoglobulins"/>
    <property type="match status" value="1"/>
</dbReference>
<dbReference type="PROSITE" id="PS50093">
    <property type="entry name" value="PKD"/>
    <property type="match status" value="1"/>
</dbReference>
<comment type="caution">
    <text evidence="4">The sequence shown here is derived from an EMBL/GenBank/DDBJ whole genome shotgun (WGS) entry which is preliminary data.</text>
</comment>
<evidence type="ECO:0000256" key="1">
    <source>
        <dbReference type="SAM" id="MobiDB-lite"/>
    </source>
</evidence>
<feature type="compositionally biased region" description="Gly residues" evidence="1">
    <location>
        <begin position="51"/>
        <end position="63"/>
    </location>
</feature>
<evidence type="ECO:0000259" key="3">
    <source>
        <dbReference type="PROSITE" id="PS50093"/>
    </source>
</evidence>
<organism evidence="4 5">
    <name type="scientific">Microbacterium hominis</name>
    <dbReference type="NCBI Taxonomy" id="162426"/>
    <lineage>
        <taxon>Bacteria</taxon>
        <taxon>Bacillati</taxon>
        <taxon>Actinomycetota</taxon>
        <taxon>Actinomycetes</taxon>
        <taxon>Micrococcales</taxon>
        <taxon>Microbacteriaceae</taxon>
        <taxon>Microbacterium</taxon>
    </lineage>
</organism>
<proteinExistence type="predicted"/>
<evidence type="ECO:0000256" key="2">
    <source>
        <dbReference type="SAM" id="SignalP"/>
    </source>
</evidence>
<keyword evidence="2" id="KW-0732">Signal</keyword>
<dbReference type="Proteomes" id="UP000031202">
    <property type="component" value="Unassembled WGS sequence"/>
</dbReference>
<dbReference type="AlphaFoldDB" id="A0A0B4CSX1"/>
<dbReference type="InterPro" id="IPR000601">
    <property type="entry name" value="PKD_dom"/>
</dbReference>
<dbReference type="GO" id="GO:0005975">
    <property type="term" value="P:carbohydrate metabolic process"/>
    <property type="evidence" value="ECO:0007669"/>
    <property type="project" value="UniProtKB-ARBA"/>
</dbReference>
<feature type="signal peptide" evidence="2">
    <location>
        <begin position="1"/>
        <end position="21"/>
    </location>
</feature>